<dbReference type="AlphaFoldDB" id="A0A8K0SVP6"/>
<evidence type="ECO:0000313" key="12">
    <source>
        <dbReference type="Proteomes" id="UP000813444"/>
    </source>
</evidence>
<evidence type="ECO:0000259" key="10">
    <source>
        <dbReference type="PROSITE" id="PS51758"/>
    </source>
</evidence>
<dbReference type="GO" id="GO:0030003">
    <property type="term" value="P:intracellular monoatomic cation homeostasis"/>
    <property type="evidence" value="ECO:0007669"/>
    <property type="project" value="TreeGrafter"/>
</dbReference>
<keyword evidence="12" id="KW-1185">Reference proteome</keyword>
<dbReference type="InterPro" id="IPR033122">
    <property type="entry name" value="LETM1-like_RBD"/>
</dbReference>
<feature type="compositionally biased region" description="Polar residues" evidence="8">
    <location>
        <begin position="54"/>
        <end position="66"/>
    </location>
</feature>
<dbReference type="InterPro" id="IPR044202">
    <property type="entry name" value="LETM1/MDM38-like"/>
</dbReference>
<evidence type="ECO:0000256" key="9">
    <source>
        <dbReference type="SAM" id="Phobius"/>
    </source>
</evidence>
<evidence type="ECO:0000313" key="11">
    <source>
        <dbReference type="EMBL" id="KAH7326063.1"/>
    </source>
</evidence>
<evidence type="ECO:0000256" key="6">
    <source>
        <dbReference type="ARBA" id="ARBA00023136"/>
    </source>
</evidence>
<dbReference type="OrthoDB" id="73691at2759"/>
<dbReference type="GO" id="GO:0043022">
    <property type="term" value="F:ribosome binding"/>
    <property type="evidence" value="ECO:0007669"/>
    <property type="project" value="InterPro"/>
</dbReference>
<keyword evidence="2 9" id="KW-0812">Transmembrane</keyword>
<evidence type="ECO:0000256" key="8">
    <source>
        <dbReference type="SAM" id="MobiDB-lite"/>
    </source>
</evidence>
<evidence type="ECO:0000256" key="1">
    <source>
        <dbReference type="ARBA" id="ARBA00004434"/>
    </source>
</evidence>
<evidence type="ECO:0000256" key="7">
    <source>
        <dbReference type="PROSITE-ProRule" id="PRU01094"/>
    </source>
</evidence>
<keyword evidence="6 9" id="KW-0472">Membrane</keyword>
<dbReference type="GO" id="GO:0005743">
    <property type="term" value="C:mitochondrial inner membrane"/>
    <property type="evidence" value="ECO:0007669"/>
    <property type="project" value="UniProtKB-SubCell"/>
</dbReference>
<dbReference type="PANTHER" id="PTHR14009:SF1">
    <property type="entry name" value="MITOCHONDRIAL PROTON_CALCIUM EXCHANGER PROTEIN"/>
    <property type="match status" value="1"/>
</dbReference>
<feature type="transmembrane region" description="Helical" evidence="9">
    <location>
        <begin position="156"/>
        <end position="177"/>
    </location>
</feature>
<gene>
    <name evidence="11" type="ORF">B0I35DRAFT_421830</name>
</gene>
<feature type="region of interest" description="Disordered" evidence="8">
    <location>
        <begin position="47"/>
        <end position="76"/>
    </location>
</feature>
<name>A0A8K0SVP6_9HYPO</name>
<keyword evidence="3" id="KW-0999">Mitochondrion inner membrane</keyword>
<keyword evidence="4 9" id="KW-1133">Transmembrane helix</keyword>
<sequence length="351" mass="40400">MEAMGSRIPWGYCAHGQFTRLAGLQTSGPPLRSIRISHPICRARLIHSDARDSQPPSTNTLLNPPASTRPPPLAVPHREAYPSAPQYWFELGKSYLRFYKTGLKNVLANRKLLKQKIEKTPKDDRPSVFQPYKVPRTFSRADWVLFWRVRHDMLRLPLFGLMLLVIGELTAVVVVFVDGVVPYTCRIPKQIFNSLAKSEHRRKIAFDEFEARYPHGVLNPRVTQAVARRHVLKSLNLPGALWDRLGFFPPGMWELKGRLRMAFLEGDDKNIIEDGGPLGMENEELRIACAERGINTLGKSESELRRWLGDWLRLTAAEDITERRQRMAVLLLTRPEEWPEHREFAVPEWTL</sequence>
<evidence type="ECO:0000256" key="4">
    <source>
        <dbReference type="ARBA" id="ARBA00022989"/>
    </source>
</evidence>
<evidence type="ECO:0000256" key="2">
    <source>
        <dbReference type="ARBA" id="ARBA00022692"/>
    </source>
</evidence>
<dbReference type="Proteomes" id="UP000813444">
    <property type="component" value="Unassembled WGS sequence"/>
</dbReference>
<dbReference type="Pfam" id="PF07766">
    <property type="entry name" value="LETM1_RBD"/>
    <property type="match status" value="1"/>
</dbReference>
<keyword evidence="5 7" id="KW-0496">Mitochondrion</keyword>
<proteinExistence type="predicted"/>
<comment type="subcellular location">
    <subcellularLocation>
        <location evidence="1">Mitochondrion inner membrane</location>
        <topology evidence="1">Single-pass membrane protein</topology>
    </subcellularLocation>
</comment>
<accession>A0A8K0SVP6</accession>
<reference evidence="11" key="1">
    <citation type="journal article" date="2021" name="Nat. Commun.">
        <title>Genetic determinants of endophytism in the Arabidopsis root mycobiome.</title>
        <authorList>
            <person name="Mesny F."/>
            <person name="Miyauchi S."/>
            <person name="Thiergart T."/>
            <person name="Pickel B."/>
            <person name="Atanasova L."/>
            <person name="Karlsson M."/>
            <person name="Huettel B."/>
            <person name="Barry K.W."/>
            <person name="Haridas S."/>
            <person name="Chen C."/>
            <person name="Bauer D."/>
            <person name="Andreopoulos W."/>
            <person name="Pangilinan J."/>
            <person name="LaButti K."/>
            <person name="Riley R."/>
            <person name="Lipzen A."/>
            <person name="Clum A."/>
            <person name="Drula E."/>
            <person name="Henrissat B."/>
            <person name="Kohler A."/>
            <person name="Grigoriev I.V."/>
            <person name="Martin F.M."/>
            <person name="Hacquard S."/>
        </authorList>
    </citation>
    <scope>NUCLEOTIDE SEQUENCE</scope>
    <source>
        <strain evidence="11">MPI-CAGE-CH-0235</strain>
    </source>
</reference>
<feature type="domain" description="Letm1 RBD" evidence="10">
    <location>
        <begin position="171"/>
        <end position="351"/>
    </location>
</feature>
<evidence type="ECO:0000256" key="3">
    <source>
        <dbReference type="ARBA" id="ARBA00022792"/>
    </source>
</evidence>
<evidence type="ECO:0000256" key="5">
    <source>
        <dbReference type="ARBA" id="ARBA00023128"/>
    </source>
</evidence>
<dbReference type="PROSITE" id="PS51758">
    <property type="entry name" value="LETM1_RBD"/>
    <property type="match status" value="1"/>
</dbReference>
<protein>
    <recommendedName>
        <fullName evidence="10">Letm1 RBD domain-containing protein</fullName>
    </recommendedName>
</protein>
<dbReference type="PANTHER" id="PTHR14009">
    <property type="entry name" value="LEUCINE ZIPPER-EF-HAND CONTAINING TRANSMEMBRANE PROTEIN"/>
    <property type="match status" value="1"/>
</dbReference>
<dbReference type="EMBL" id="JAGPNK010000002">
    <property type="protein sequence ID" value="KAH7326063.1"/>
    <property type="molecule type" value="Genomic_DNA"/>
</dbReference>
<organism evidence="11 12">
    <name type="scientific">Stachybotrys elegans</name>
    <dbReference type="NCBI Taxonomy" id="80388"/>
    <lineage>
        <taxon>Eukaryota</taxon>
        <taxon>Fungi</taxon>
        <taxon>Dikarya</taxon>
        <taxon>Ascomycota</taxon>
        <taxon>Pezizomycotina</taxon>
        <taxon>Sordariomycetes</taxon>
        <taxon>Hypocreomycetidae</taxon>
        <taxon>Hypocreales</taxon>
        <taxon>Stachybotryaceae</taxon>
        <taxon>Stachybotrys</taxon>
    </lineage>
</organism>
<comment type="caution">
    <text evidence="11">The sequence shown here is derived from an EMBL/GenBank/DDBJ whole genome shotgun (WGS) entry which is preliminary data.</text>
</comment>